<name>A0A1I3VS96_9BACL</name>
<keyword evidence="1" id="KW-0472">Membrane</keyword>
<reference evidence="3" key="1">
    <citation type="submission" date="2016-10" db="EMBL/GenBank/DDBJ databases">
        <authorList>
            <person name="Varghese N."/>
            <person name="Submissions S."/>
        </authorList>
    </citation>
    <scope>NUCLEOTIDE SEQUENCE [LARGE SCALE GENOMIC DNA]</scope>
    <source>
        <strain evidence="3">OK042</strain>
    </source>
</reference>
<feature type="transmembrane region" description="Helical" evidence="1">
    <location>
        <begin position="29"/>
        <end position="51"/>
    </location>
</feature>
<feature type="transmembrane region" description="Helical" evidence="1">
    <location>
        <begin position="63"/>
        <end position="83"/>
    </location>
</feature>
<keyword evidence="1" id="KW-0812">Transmembrane</keyword>
<dbReference type="EMBL" id="FORT01000007">
    <property type="protein sequence ID" value="SFJ98268.1"/>
    <property type="molecule type" value="Genomic_DNA"/>
</dbReference>
<organism evidence="2 3">
    <name type="scientific">Brevibacillus centrosporus</name>
    <dbReference type="NCBI Taxonomy" id="54910"/>
    <lineage>
        <taxon>Bacteria</taxon>
        <taxon>Bacillati</taxon>
        <taxon>Bacillota</taxon>
        <taxon>Bacilli</taxon>
        <taxon>Bacillales</taxon>
        <taxon>Paenibacillaceae</taxon>
        <taxon>Brevibacillus</taxon>
    </lineage>
</organism>
<gene>
    <name evidence="2" type="ORF">SAMN05518846_107165</name>
</gene>
<dbReference type="Proteomes" id="UP000198915">
    <property type="component" value="Unassembled WGS sequence"/>
</dbReference>
<protein>
    <submittedName>
        <fullName evidence="2">Uncharacterized protein</fullName>
    </submittedName>
</protein>
<keyword evidence="1" id="KW-1133">Transmembrane helix</keyword>
<evidence type="ECO:0000313" key="2">
    <source>
        <dbReference type="EMBL" id="SFJ98268.1"/>
    </source>
</evidence>
<evidence type="ECO:0000313" key="3">
    <source>
        <dbReference type="Proteomes" id="UP000198915"/>
    </source>
</evidence>
<dbReference type="InterPro" id="IPR048147">
    <property type="entry name" value="CBO0543-like"/>
</dbReference>
<dbReference type="AlphaFoldDB" id="A0A1I3VS96"/>
<dbReference type="RefSeq" id="WP_092268718.1">
    <property type="nucleotide sequence ID" value="NZ_BJOE01000021.1"/>
</dbReference>
<dbReference type="NCBIfam" id="NF041644">
    <property type="entry name" value="CBO0543_fam"/>
    <property type="match status" value="1"/>
</dbReference>
<proteinExistence type="predicted"/>
<accession>A0A1I3VS96</accession>
<feature type="transmembrane region" description="Helical" evidence="1">
    <location>
        <begin position="146"/>
        <end position="164"/>
    </location>
</feature>
<feature type="transmembrane region" description="Helical" evidence="1">
    <location>
        <begin position="95"/>
        <end position="115"/>
    </location>
</feature>
<keyword evidence="3" id="KW-1185">Reference proteome</keyword>
<sequence>MHVVLILWSVFAAWRWGDWKHWQKYHTTMLFIALSSAMYDVLVNDGAYYLWRYTGNSYVSEEIASLLYTVIAFPATALLFLSNYPEEAGKRVWHIVKYVAIYVFLEIIGLYLGTISHAHSWNMWWSTAFNLTMFSVLRLHYQKPLAAYLLSFVIASYLMFHFHVSLWDSE</sequence>
<evidence type="ECO:0000256" key="1">
    <source>
        <dbReference type="SAM" id="Phobius"/>
    </source>
</evidence>
<dbReference type="STRING" id="1884381.SAMN05518846_107165"/>